<dbReference type="EMBL" id="ACJA02000001">
    <property type="protein sequence ID" value="EFH96702.1"/>
    <property type="molecule type" value="Genomic_DNA"/>
</dbReference>
<evidence type="ECO:0000256" key="2">
    <source>
        <dbReference type="ARBA" id="ARBA00023136"/>
    </source>
</evidence>
<evidence type="ECO:0000313" key="5">
    <source>
        <dbReference type="EMBL" id="EFH96702.1"/>
    </source>
</evidence>
<keyword evidence="3" id="KW-0812">Transmembrane</keyword>
<proteinExistence type="predicted"/>
<comment type="subcellular location">
    <subcellularLocation>
        <location evidence="1">Membrane</location>
    </subcellularLocation>
</comment>
<dbReference type="Gene3D" id="3.40.710.10">
    <property type="entry name" value="DD-peptidase/beta-lactamase superfamily"/>
    <property type="match status" value="1"/>
</dbReference>
<feature type="transmembrane region" description="Helical" evidence="3">
    <location>
        <begin position="431"/>
        <end position="454"/>
    </location>
</feature>
<dbReference type="Pfam" id="PF00144">
    <property type="entry name" value="Beta-lactamase"/>
    <property type="match status" value="1"/>
</dbReference>
<dbReference type="GO" id="GO:0016020">
    <property type="term" value="C:membrane"/>
    <property type="evidence" value="ECO:0007669"/>
    <property type="project" value="UniProtKB-SubCell"/>
</dbReference>
<evidence type="ECO:0000256" key="1">
    <source>
        <dbReference type="ARBA" id="ARBA00004370"/>
    </source>
</evidence>
<keyword evidence="2 3" id="KW-0472">Membrane</keyword>
<evidence type="ECO:0000256" key="3">
    <source>
        <dbReference type="SAM" id="Phobius"/>
    </source>
</evidence>
<feature type="transmembrane region" description="Helical" evidence="3">
    <location>
        <begin position="7"/>
        <end position="29"/>
    </location>
</feature>
<protein>
    <submittedName>
        <fullName evidence="5">Beta-lactamase</fullName>
    </submittedName>
</protein>
<feature type="transmembrane region" description="Helical" evidence="3">
    <location>
        <begin position="391"/>
        <end position="411"/>
    </location>
</feature>
<name>A0A0E1XBI7_STAAU</name>
<feature type="domain" description="Beta-lactamase-related" evidence="4">
    <location>
        <begin position="45"/>
        <end position="358"/>
    </location>
</feature>
<dbReference type="AlphaFoldDB" id="A0A0E1XBI7"/>
<dbReference type="Proteomes" id="UP000003455">
    <property type="component" value="Chromosome"/>
</dbReference>
<gene>
    <name evidence="5" type="ORF">HMPREF0769_10704</name>
</gene>
<organism evidence="5">
    <name type="scientific">Staphylococcus aureus subsp. aureus MN8</name>
    <dbReference type="NCBI Taxonomy" id="548470"/>
    <lineage>
        <taxon>Bacteria</taxon>
        <taxon>Bacillati</taxon>
        <taxon>Bacillota</taxon>
        <taxon>Bacilli</taxon>
        <taxon>Bacillales</taxon>
        <taxon>Staphylococcaceae</taxon>
        <taxon>Staphylococcus</taxon>
    </lineage>
</organism>
<sequence length="501" mass="56907">MFMTTKKLYFLSISIIILVAISIAIYITLNSNTKTRLTNDSQQQIDTIIEHDLQKGHIPGASILIVKNGKVFLNKGYGYQDVDKKVKASPTTKYEIASNTKAFTGLAILKLAQEGRLNLNDDVSKHVPHFKMNYNGQNETITIKQLLAQTSGIPSDITSEDSVTNKNNRLNDVTRAIMGDELHHKPGEEFEYSNMNYDLLGLIIQNVTKQSYTKYITNSWLKPLHMTHTSFKQNNNKSKHDAIGYELQGSTPVVSKPEFNLWDTPSAYMMTSTEDLEHWIKFQLNPPDKYKSLVQQSHKNLSSTIGEPNANAYASGWFTNNDEHLVFHSGTLDNFSSFILLNPKQNYGIVVLANLNSEYVPKLVEHLNTQIVNHKRYSTVASMLNQYKDQFNIVTVLMTTLILLAFIFSAYRAWQMRHGKIILRKSKLTTFLSWLTLCLCIAIALILYALPYLILGSNNWSFVLTWLPIEIKLTLTTAFIALFSMLITLLLILHTTTIKKP</sequence>
<keyword evidence="3" id="KW-1133">Transmembrane helix</keyword>
<dbReference type="PANTHER" id="PTHR46825">
    <property type="entry name" value="D-ALANYL-D-ALANINE-CARBOXYPEPTIDASE/ENDOPEPTIDASE AMPH"/>
    <property type="match status" value="1"/>
</dbReference>
<dbReference type="PANTHER" id="PTHR46825:SF11">
    <property type="entry name" value="PENICILLIN-BINDING PROTEIN 4"/>
    <property type="match status" value="1"/>
</dbReference>
<dbReference type="MEROPS" id="S12.011"/>
<comment type="caution">
    <text evidence="5">The sequence shown here is derived from an EMBL/GenBank/DDBJ whole genome shotgun (WGS) entry which is preliminary data.</text>
</comment>
<reference evidence="5" key="1">
    <citation type="submission" date="2010-05" db="EMBL/GenBank/DDBJ databases">
        <authorList>
            <person name="Muzny D."/>
            <person name="Qin X."/>
            <person name="Buhay C."/>
            <person name="Dugan-Rocha S."/>
            <person name="Ding Y."/>
            <person name="Chen G."/>
            <person name="Hawes A."/>
            <person name="Holder M."/>
            <person name="Jhangiani S."/>
            <person name="Johnson A."/>
            <person name="Khan Z."/>
            <person name="Li Z."/>
            <person name="Liu W."/>
            <person name="Liu X."/>
            <person name="Perez L."/>
            <person name="Shen H."/>
            <person name="Wang Q."/>
            <person name="Watt J."/>
            <person name="Xi L."/>
            <person name="Xin Y."/>
            <person name="Zhou J."/>
            <person name="Deng J."/>
            <person name="Jiang H."/>
            <person name="Liu Y."/>
            <person name="Qu J."/>
            <person name="Song X.-Z."/>
            <person name="Zhang L."/>
            <person name="Villasana D."/>
            <person name="Johnson A."/>
            <person name="Liu J."/>
            <person name="Liyanage D."/>
            <person name="Lorensuhewa L."/>
            <person name="Robinson T."/>
            <person name="Song A."/>
            <person name="Song B.-B."/>
            <person name="Dinh H."/>
            <person name="Thornton R."/>
            <person name="Coyle M."/>
            <person name="Francisco L."/>
            <person name="Jackson L."/>
            <person name="Javaid M."/>
            <person name="Korchina V."/>
            <person name="Kovar C."/>
            <person name="Mata R."/>
            <person name="Mathew T."/>
            <person name="Ngo R."/>
            <person name="Nguyen L."/>
            <person name="Nguyen N."/>
            <person name="Okwuonu G."/>
            <person name="Ongeri F."/>
            <person name="Pham C."/>
            <person name="Simmons D."/>
            <person name="Wilczek-Boney K."/>
            <person name="Hale W."/>
            <person name="Jakkamsetti A."/>
            <person name="Pham P."/>
            <person name="Ruth R."/>
            <person name="San Lucas F."/>
            <person name="Warren J."/>
            <person name="Zhang J."/>
            <person name="Zhao Z."/>
            <person name="Zhou C."/>
            <person name="Zhu D."/>
            <person name="Lee S."/>
            <person name="Bess C."/>
            <person name="Blankenburg K."/>
            <person name="Forbes L."/>
            <person name="Fu Q."/>
            <person name="Gubbala S."/>
            <person name="Hirani K."/>
            <person name="Jayaseelan J.C."/>
            <person name="Lara F."/>
            <person name="Munidasa M."/>
            <person name="Palculict T."/>
            <person name="Patil S."/>
            <person name="Pu L.-L."/>
            <person name="Saada N."/>
            <person name="Tang L."/>
            <person name="Weissenberger G."/>
            <person name="Zhu Y."/>
            <person name="Hemphill L."/>
            <person name="Shang Y."/>
            <person name="Youmans B."/>
            <person name="Ayvaz T."/>
            <person name="Ross M."/>
            <person name="Santibanez J."/>
            <person name="Aqrawi P."/>
            <person name="Gross S."/>
            <person name="Joshi V."/>
            <person name="Fowler G."/>
            <person name="Nazareth L."/>
            <person name="Reid J."/>
            <person name="Worley K."/>
            <person name="Petrosino J."/>
            <person name="Highlander S."/>
            <person name="Gibbs R."/>
        </authorList>
    </citation>
    <scope>NUCLEOTIDE SEQUENCE [LARGE SCALE GENOMIC DNA]</scope>
    <source>
        <strain evidence="5">MN8</strain>
    </source>
</reference>
<dbReference type="InterPro" id="IPR001466">
    <property type="entry name" value="Beta-lactam-related"/>
</dbReference>
<dbReference type="HOGENOM" id="CLU_020027_4_2_9"/>
<accession>A0A0E1XBI7</accession>
<feature type="transmembrane region" description="Helical" evidence="3">
    <location>
        <begin position="474"/>
        <end position="493"/>
    </location>
</feature>
<dbReference type="InterPro" id="IPR012338">
    <property type="entry name" value="Beta-lactam/transpept-like"/>
</dbReference>
<dbReference type="InterPro" id="IPR050491">
    <property type="entry name" value="AmpC-like"/>
</dbReference>
<dbReference type="SUPFAM" id="SSF56601">
    <property type="entry name" value="beta-lactamase/transpeptidase-like"/>
    <property type="match status" value="1"/>
</dbReference>
<evidence type="ECO:0000259" key="4">
    <source>
        <dbReference type="Pfam" id="PF00144"/>
    </source>
</evidence>